<organism evidence="2 3">
    <name type="scientific">Pelagicoccus mobilis</name>
    <dbReference type="NCBI Taxonomy" id="415221"/>
    <lineage>
        <taxon>Bacteria</taxon>
        <taxon>Pseudomonadati</taxon>
        <taxon>Verrucomicrobiota</taxon>
        <taxon>Opitutia</taxon>
        <taxon>Puniceicoccales</taxon>
        <taxon>Pelagicoccaceae</taxon>
        <taxon>Pelagicoccus</taxon>
    </lineage>
</organism>
<dbReference type="Pfam" id="PF13472">
    <property type="entry name" value="Lipase_GDSL_2"/>
    <property type="match status" value="1"/>
</dbReference>
<dbReference type="PANTHER" id="PTHR30383">
    <property type="entry name" value="THIOESTERASE 1/PROTEASE 1/LYSOPHOSPHOLIPASE L1"/>
    <property type="match status" value="1"/>
</dbReference>
<sequence>MSEKLLKTACLLATAALLVSLAGNYFLFDKASEFYAREAEVRMTPINTQRYATENQTIIKKAKTKPRIVMFGESRCGMWRPHAPKNWGEVEIINRGIGGETTPQILGRLQADVLELDPDIVVLQMGDNDLKTMAVLPGTRERAIESTYSNITKIAEGLSNRGIQVVITTIFPPAPIEFLRKPFWSDEVNESIDLVNQRLLEFDHPKVLTANCDEILRDGKFIKDEYSIDTLHLNAAGYQALNTGLEELMKSVIAKVEH</sequence>
<dbReference type="InterPro" id="IPR051532">
    <property type="entry name" value="Ester_Hydrolysis_Enzymes"/>
</dbReference>
<dbReference type="InterPro" id="IPR036514">
    <property type="entry name" value="SGNH_hydro_sf"/>
</dbReference>
<dbReference type="AlphaFoldDB" id="A0A934S0T6"/>
<accession>A0A934S0T6</accession>
<feature type="domain" description="SGNH hydrolase-type esterase" evidence="1">
    <location>
        <begin position="86"/>
        <end position="240"/>
    </location>
</feature>
<gene>
    <name evidence="2" type="ORF">JIN87_09100</name>
</gene>
<proteinExistence type="predicted"/>
<protein>
    <recommendedName>
        <fullName evidence="1">SGNH hydrolase-type esterase domain-containing protein</fullName>
    </recommendedName>
</protein>
<reference evidence="2" key="1">
    <citation type="submission" date="2021-01" db="EMBL/GenBank/DDBJ databases">
        <title>Modified the classification status of verrucomicrobia.</title>
        <authorList>
            <person name="Feng X."/>
        </authorList>
    </citation>
    <scope>NUCLEOTIDE SEQUENCE</scope>
    <source>
        <strain evidence="2">KCTC 13126</strain>
    </source>
</reference>
<keyword evidence="3" id="KW-1185">Reference proteome</keyword>
<dbReference type="SUPFAM" id="SSF52266">
    <property type="entry name" value="SGNH hydrolase"/>
    <property type="match status" value="1"/>
</dbReference>
<name>A0A934S0T6_9BACT</name>
<dbReference type="InterPro" id="IPR013830">
    <property type="entry name" value="SGNH_hydro"/>
</dbReference>
<evidence type="ECO:0000313" key="2">
    <source>
        <dbReference type="EMBL" id="MBK1877023.1"/>
    </source>
</evidence>
<comment type="caution">
    <text evidence="2">The sequence shown here is derived from an EMBL/GenBank/DDBJ whole genome shotgun (WGS) entry which is preliminary data.</text>
</comment>
<dbReference type="Proteomes" id="UP000617628">
    <property type="component" value="Unassembled WGS sequence"/>
</dbReference>
<evidence type="ECO:0000313" key="3">
    <source>
        <dbReference type="Proteomes" id="UP000617628"/>
    </source>
</evidence>
<dbReference type="EMBL" id="JAENIL010000014">
    <property type="protein sequence ID" value="MBK1877023.1"/>
    <property type="molecule type" value="Genomic_DNA"/>
</dbReference>
<evidence type="ECO:0000259" key="1">
    <source>
        <dbReference type="Pfam" id="PF13472"/>
    </source>
</evidence>
<dbReference type="GO" id="GO:0016788">
    <property type="term" value="F:hydrolase activity, acting on ester bonds"/>
    <property type="evidence" value="ECO:0007669"/>
    <property type="project" value="UniProtKB-ARBA"/>
</dbReference>
<dbReference type="Gene3D" id="3.40.50.1110">
    <property type="entry name" value="SGNH hydrolase"/>
    <property type="match status" value="1"/>
</dbReference>
<dbReference type="RefSeq" id="WP_200355240.1">
    <property type="nucleotide sequence ID" value="NZ_JAENIL010000014.1"/>
</dbReference>